<evidence type="ECO:0000313" key="2">
    <source>
        <dbReference type="EnsemblMetazoa" id="XP_028132810.2"/>
    </source>
</evidence>
<sequence>MSYQQGQGYPPQQYPPGQYPPPPQPGYGPPPPQWQQPQPQYYPPPQPPPREEDECSKLRFEFTVRSLQTDTKTNIITITSIETEENEIFSIPNDMQNISYHEKIQTTAAFQKVKRVLTKRGTTRKVWIADEDILKVYMDEYGNIQFNDFLLEQQSIQWRESLTSTPGISLDTLEHILERVSKSNETQCIESFNKKKYQNNL</sequence>
<accession>A0ABM5IHD9</accession>
<evidence type="ECO:0000256" key="1">
    <source>
        <dbReference type="SAM" id="MobiDB-lite"/>
    </source>
</evidence>
<proteinExistence type="predicted"/>
<dbReference type="GeneID" id="114328225"/>
<dbReference type="Proteomes" id="UP001652700">
    <property type="component" value="Unplaced"/>
</dbReference>
<protein>
    <submittedName>
        <fullName evidence="2">Uncharacterized protein</fullName>
    </submittedName>
</protein>
<feature type="compositionally biased region" description="Low complexity" evidence="1">
    <location>
        <begin position="1"/>
        <end position="11"/>
    </location>
</feature>
<organism evidence="2 3">
    <name type="scientific">Diabrotica virgifera virgifera</name>
    <name type="common">western corn rootworm</name>
    <dbReference type="NCBI Taxonomy" id="50390"/>
    <lineage>
        <taxon>Eukaryota</taxon>
        <taxon>Metazoa</taxon>
        <taxon>Ecdysozoa</taxon>
        <taxon>Arthropoda</taxon>
        <taxon>Hexapoda</taxon>
        <taxon>Insecta</taxon>
        <taxon>Pterygota</taxon>
        <taxon>Neoptera</taxon>
        <taxon>Endopterygota</taxon>
        <taxon>Coleoptera</taxon>
        <taxon>Polyphaga</taxon>
        <taxon>Cucujiformia</taxon>
        <taxon>Chrysomeloidea</taxon>
        <taxon>Chrysomelidae</taxon>
        <taxon>Galerucinae</taxon>
        <taxon>Diabroticina</taxon>
        <taxon>Diabroticites</taxon>
        <taxon>Diabrotica</taxon>
    </lineage>
</organism>
<name>A0ABM5IHD9_DIAVI</name>
<keyword evidence="3" id="KW-1185">Reference proteome</keyword>
<feature type="region of interest" description="Disordered" evidence="1">
    <location>
        <begin position="1"/>
        <end position="53"/>
    </location>
</feature>
<dbReference type="EnsemblMetazoa" id="XM_028277009.2">
    <property type="protein sequence ID" value="XP_028132810.2"/>
    <property type="gene ID" value="LOC114328225"/>
</dbReference>
<dbReference type="RefSeq" id="XP_028132810.2">
    <property type="nucleotide sequence ID" value="XM_028277009.2"/>
</dbReference>
<reference evidence="2" key="1">
    <citation type="submission" date="2025-05" db="UniProtKB">
        <authorList>
            <consortium name="EnsemblMetazoa"/>
        </authorList>
    </citation>
    <scope>IDENTIFICATION</scope>
</reference>
<feature type="compositionally biased region" description="Pro residues" evidence="1">
    <location>
        <begin position="12"/>
        <end position="48"/>
    </location>
</feature>
<evidence type="ECO:0000313" key="3">
    <source>
        <dbReference type="Proteomes" id="UP001652700"/>
    </source>
</evidence>